<dbReference type="Proteomes" id="UP001501470">
    <property type="component" value="Unassembled WGS sequence"/>
</dbReference>
<feature type="transmembrane region" description="Helical" evidence="2">
    <location>
        <begin position="46"/>
        <end position="66"/>
    </location>
</feature>
<feature type="region of interest" description="Disordered" evidence="1">
    <location>
        <begin position="407"/>
        <end position="427"/>
    </location>
</feature>
<dbReference type="EMBL" id="BAAAQD010000012">
    <property type="protein sequence ID" value="GAA1533571.1"/>
    <property type="molecule type" value="Genomic_DNA"/>
</dbReference>
<keyword evidence="4" id="KW-1185">Reference proteome</keyword>
<evidence type="ECO:0000256" key="2">
    <source>
        <dbReference type="SAM" id="Phobius"/>
    </source>
</evidence>
<feature type="transmembrane region" description="Helical" evidence="2">
    <location>
        <begin position="111"/>
        <end position="129"/>
    </location>
</feature>
<gene>
    <name evidence="3" type="ORF">GCM10009827_059500</name>
</gene>
<name>A0ABN2B6S1_9ACTN</name>
<dbReference type="RefSeq" id="WP_344505582.1">
    <property type="nucleotide sequence ID" value="NZ_BAAAQD010000012.1"/>
</dbReference>
<organism evidence="3 4">
    <name type="scientific">Dactylosporangium maewongense</name>
    <dbReference type="NCBI Taxonomy" id="634393"/>
    <lineage>
        <taxon>Bacteria</taxon>
        <taxon>Bacillati</taxon>
        <taxon>Actinomycetota</taxon>
        <taxon>Actinomycetes</taxon>
        <taxon>Micromonosporales</taxon>
        <taxon>Micromonosporaceae</taxon>
        <taxon>Dactylosporangium</taxon>
    </lineage>
</organism>
<proteinExistence type="predicted"/>
<evidence type="ECO:0000256" key="1">
    <source>
        <dbReference type="SAM" id="MobiDB-lite"/>
    </source>
</evidence>
<protein>
    <submittedName>
        <fullName evidence="3">Uncharacterized protein</fullName>
    </submittedName>
</protein>
<evidence type="ECO:0000313" key="3">
    <source>
        <dbReference type="EMBL" id="GAA1533571.1"/>
    </source>
</evidence>
<keyword evidence="2" id="KW-1133">Transmembrane helix</keyword>
<feature type="transmembrane region" description="Helical" evidence="2">
    <location>
        <begin position="78"/>
        <end position="99"/>
    </location>
</feature>
<keyword evidence="2" id="KW-0472">Membrane</keyword>
<keyword evidence="2" id="KW-0812">Transmembrane</keyword>
<sequence>MGKRHALLVGQLTGVWLLGSAGLPAAVGVVVAAAFAHSPAGLVGGGIVVAGVFLLVLWLIVRATAAASALGGTTGRQVWWVLLVLGFGVALWGFGWALTDEAGLGVSRDGALTQLCSGIPFALVAGVLLRGWPARLTAAGTLVALVAAGLVALARSSPAPPPAAELPHDPPYVVSIPGYRPTDPSFGGVVGTRTFTPTDPAAIPQPRWITVLAYARQYAVTDPSPCGETAYDSSLRIAECTAEPDGWVYRRGVAEHGYQVTSGQSLVVVAGPLVVDRQVLRAAAATVHPASPAELTALSSEGEEGVFFASSPGYIPRKQGIPPGVRLEPADPAASPQSVVIDVFADLSENTCGAATCTAEPGGLLYRRTDDTHGYVIARGHVHVYAMGGLRVDRALLRQAVLEARPATEEELRRSLPPPPPPARNAMSRLRDWLRG</sequence>
<comment type="caution">
    <text evidence="3">The sequence shown here is derived from an EMBL/GenBank/DDBJ whole genome shotgun (WGS) entry which is preliminary data.</text>
</comment>
<accession>A0ABN2B6S1</accession>
<evidence type="ECO:0000313" key="4">
    <source>
        <dbReference type="Proteomes" id="UP001501470"/>
    </source>
</evidence>
<feature type="transmembrane region" description="Helical" evidence="2">
    <location>
        <begin position="136"/>
        <end position="154"/>
    </location>
</feature>
<reference evidence="3 4" key="1">
    <citation type="journal article" date="2019" name="Int. J. Syst. Evol. Microbiol.">
        <title>The Global Catalogue of Microorganisms (GCM) 10K type strain sequencing project: providing services to taxonomists for standard genome sequencing and annotation.</title>
        <authorList>
            <consortium name="The Broad Institute Genomics Platform"/>
            <consortium name="The Broad Institute Genome Sequencing Center for Infectious Disease"/>
            <person name="Wu L."/>
            <person name="Ma J."/>
        </authorList>
    </citation>
    <scope>NUCLEOTIDE SEQUENCE [LARGE SCALE GENOMIC DNA]</scope>
    <source>
        <strain evidence="3 4">JCM 15933</strain>
    </source>
</reference>